<reference evidence="2 3" key="1">
    <citation type="submission" date="2022-06" db="EMBL/GenBank/DDBJ databases">
        <title>Genomic Encyclopedia of Archaeal and Bacterial Type Strains, Phase II (KMG-II): from individual species to whole genera.</title>
        <authorList>
            <person name="Goeker M."/>
        </authorList>
    </citation>
    <scope>NUCLEOTIDE SEQUENCE [LARGE SCALE GENOMIC DNA]</scope>
    <source>
        <strain evidence="2 3">DSM 40477</strain>
    </source>
</reference>
<protein>
    <recommendedName>
        <fullName evidence="4">DUF1360 domain-containing protein</fullName>
    </recommendedName>
</protein>
<proteinExistence type="predicted"/>
<keyword evidence="3" id="KW-1185">Reference proteome</keyword>
<evidence type="ECO:0000256" key="1">
    <source>
        <dbReference type="SAM" id="Phobius"/>
    </source>
</evidence>
<dbReference type="EMBL" id="JAMTCP010000011">
    <property type="protein sequence ID" value="MCP2258829.1"/>
    <property type="molecule type" value="Genomic_DNA"/>
</dbReference>
<keyword evidence="1" id="KW-0472">Membrane</keyword>
<feature type="transmembrane region" description="Helical" evidence="1">
    <location>
        <begin position="29"/>
        <end position="50"/>
    </location>
</feature>
<comment type="caution">
    <text evidence="2">The sequence shown here is derived from an EMBL/GenBank/DDBJ whole genome shotgun (WGS) entry which is preliminary data.</text>
</comment>
<dbReference type="Pfam" id="PF07098">
    <property type="entry name" value="DUF1360"/>
    <property type="match status" value="1"/>
</dbReference>
<evidence type="ECO:0008006" key="4">
    <source>
        <dbReference type="Google" id="ProtNLM"/>
    </source>
</evidence>
<sequence>MAEGKKPTRAGEDVRRAYEGDQRKPLRGYAVLLGTYLATVGGLAGTARALGRPLPDRVRLGDFALLSLATHKLSRLLTKDSVTSPLRAPFTRYRGRAGASEVNEEPRGGELRHRVGELLTCPFCTSMWVSTALTAGVVLAPRLTRLVCAGLGAVAVSDALQLAYDAGKKAVGATGDSGSDDE</sequence>
<name>A0ABT1HTJ0_STRSD</name>
<gene>
    <name evidence="2" type="ORF">LX15_002527</name>
</gene>
<dbReference type="Proteomes" id="UP001205311">
    <property type="component" value="Unassembled WGS sequence"/>
</dbReference>
<organism evidence="2 3">
    <name type="scientific">Streptoalloteichus tenebrarius (strain ATCC 17920 / DSM 40477 / JCM 4838 / CBS 697.72 / NBRC 16177 / NCIMB 11028 / NRRL B-12390 / A12253. 1 / ISP 5477)</name>
    <name type="common">Streptomyces tenebrarius</name>
    <dbReference type="NCBI Taxonomy" id="1933"/>
    <lineage>
        <taxon>Bacteria</taxon>
        <taxon>Bacillati</taxon>
        <taxon>Actinomycetota</taxon>
        <taxon>Actinomycetes</taxon>
        <taxon>Pseudonocardiales</taxon>
        <taxon>Pseudonocardiaceae</taxon>
        <taxon>Streptoalloteichus</taxon>
    </lineage>
</organism>
<evidence type="ECO:0000313" key="3">
    <source>
        <dbReference type="Proteomes" id="UP001205311"/>
    </source>
</evidence>
<keyword evidence="1" id="KW-1133">Transmembrane helix</keyword>
<dbReference type="InterPro" id="IPR010773">
    <property type="entry name" value="Mycophage_PG1_Gp7"/>
</dbReference>
<keyword evidence="1" id="KW-0812">Transmembrane</keyword>
<evidence type="ECO:0000313" key="2">
    <source>
        <dbReference type="EMBL" id="MCP2258829.1"/>
    </source>
</evidence>
<accession>A0ABT1HTJ0</accession>